<evidence type="ECO:0000313" key="4">
    <source>
        <dbReference type="EMBL" id="MCW3483213.1"/>
    </source>
</evidence>
<comment type="caution">
    <text evidence="4">The sequence shown here is derived from an EMBL/GenBank/DDBJ whole genome shotgun (WGS) entry which is preliminary data.</text>
</comment>
<keyword evidence="1 4" id="KW-0378">Hydrolase</keyword>
<evidence type="ECO:0000256" key="2">
    <source>
        <dbReference type="SAM" id="SignalP"/>
    </source>
</evidence>
<evidence type="ECO:0000313" key="5">
    <source>
        <dbReference type="Proteomes" id="UP001207742"/>
    </source>
</evidence>
<dbReference type="PANTHER" id="PTHR22946:SF9">
    <property type="entry name" value="POLYKETIDE TRANSFERASE AF380"/>
    <property type="match status" value="1"/>
</dbReference>
<evidence type="ECO:0000259" key="3">
    <source>
        <dbReference type="SMART" id="SM00939"/>
    </source>
</evidence>
<dbReference type="InterPro" id="IPR029058">
    <property type="entry name" value="AB_hydrolase_fold"/>
</dbReference>
<protein>
    <submittedName>
        <fullName evidence="4">CocE/NonD family hydrolase</fullName>
    </submittedName>
</protein>
<dbReference type="InterPro" id="IPR050261">
    <property type="entry name" value="FrsA_esterase"/>
</dbReference>
<evidence type="ECO:0000256" key="1">
    <source>
        <dbReference type="ARBA" id="ARBA00022801"/>
    </source>
</evidence>
<dbReference type="InterPro" id="IPR008979">
    <property type="entry name" value="Galactose-bd-like_sf"/>
</dbReference>
<feature type="signal peptide" evidence="2">
    <location>
        <begin position="1"/>
        <end position="20"/>
    </location>
</feature>
<reference evidence="4 5" key="1">
    <citation type="submission" date="2022-10" db="EMBL/GenBank/DDBJ databases">
        <title>Chitinophaga nivalis PC15 sp. nov., isolated from Pyeongchang county, South Korea.</title>
        <authorList>
            <person name="Trinh H.N."/>
        </authorList>
    </citation>
    <scope>NUCLEOTIDE SEQUENCE [LARGE SCALE GENOMIC DNA]</scope>
    <source>
        <strain evidence="4 5">PC14</strain>
    </source>
</reference>
<dbReference type="Gene3D" id="3.40.50.1820">
    <property type="entry name" value="alpha/beta hydrolase"/>
    <property type="match status" value="1"/>
</dbReference>
<dbReference type="Proteomes" id="UP001207742">
    <property type="component" value="Unassembled WGS sequence"/>
</dbReference>
<dbReference type="SUPFAM" id="SSF53474">
    <property type="entry name" value="alpha/beta-Hydrolases"/>
    <property type="match status" value="1"/>
</dbReference>
<feature type="domain" description="Xaa-Pro dipeptidyl-peptidase C-terminal" evidence="3">
    <location>
        <begin position="507"/>
        <end position="739"/>
    </location>
</feature>
<proteinExistence type="predicted"/>
<dbReference type="SMART" id="SM00939">
    <property type="entry name" value="PepX_C"/>
    <property type="match status" value="1"/>
</dbReference>
<dbReference type="GO" id="GO:0016787">
    <property type="term" value="F:hydrolase activity"/>
    <property type="evidence" value="ECO:0007669"/>
    <property type="project" value="UniProtKB-KW"/>
</dbReference>
<dbReference type="Gene3D" id="2.60.120.260">
    <property type="entry name" value="Galactose-binding domain-like"/>
    <property type="match status" value="1"/>
</dbReference>
<keyword evidence="5" id="KW-1185">Reference proteome</keyword>
<dbReference type="InterPro" id="IPR013736">
    <property type="entry name" value="Xaa-Pro_dipept_C"/>
</dbReference>
<dbReference type="PANTHER" id="PTHR22946">
    <property type="entry name" value="DIENELACTONE HYDROLASE DOMAIN-CONTAINING PROTEIN-RELATED"/>
    <property type="match status" value="1"/>
</dbReference>
<gene>
    <name evidence="4" type="ORF">OL497_04875</name>
</gene>
<dbReference type="InterPro" id="IPR005674">
    <property type="entry name" value="CocE/Ser_esterase"/>
</dbReference>
<dbReference type="Pfam" id="PF08530">
    <property type="entry name" value="PepX_C"/>
    <property type="match status" value="1"/>
</dbReference>
<accession>A0ABT3IGZ5</accession>
<dbReference type="EMBL" id="JAPDNS010000001">
    <property type="protein sequence ID" value="MCW3483213.1"/>
    <property type="molecule type" value="Genomic_DNA"/>
</dbReference>
<name>A0ABT3IGZ5_9BACT</name>
<keyword evidence="2" id="KW-0732">Signal</keyword>
<organism evidence="4 5">
    <name type="scientific">Chitinophaga nivalis</name>
    <dbReference type="NCBI Taxonomy" id="2991709"/>
    <lineage>
        <taxon>Bacteria</taxon>
        <taxon>Pseudomonadati</taxon>
        <taxon>Bacteroidota</taxon>
        <taxon>Chitinophagia</taxon>
        <taxon>Chitinophagales</taxon>
        <taxon>Chitinophagaceae</taxon>
        <taxon>Chitinophaga</taxon>
    </lineage>
</organism>
<sequence length="752" mass="84780">MKRYALVLLLLLCISVSSTAQQFYFPRTAAHDSLLLQRQLPLLARHVLLQYTQQGPLKTYLNNLFRLQTIAGDYVGANKTISRLRTVVAAEGQTYPALQYLQFELYNQTKLVTGKPFGKTFAGLLHTKLQQLDDKSALSIATAFKPRNGLAALQADIPAALEKITDQDSISVEDAIRLCSHYHLWQVYSMITTPAATMMKTDDARRYHITDSILIRTPAGATLTALVVRPRKVIAPLPAALFYTIYANQEQHLYRAKQAAAHGYAGVVVDARGKRLSPDEPAPYEQEVHDVPAAIDWVSRQPWCNGKVGMYGGSYSGFAQWAATRHLHPALKTIVPYVAAIPGQGVPMENNIFLTVNYQWAFYVTNNKYLDDAVNDDWQHWRQWRNTWYESGAAFRKIDSIDGRPNRWLQRWLQHPAYDRYWQDMIPDAAALAKLDIPVLTIEGYYDDGQISGLQYVKDHTASNPRANHYVIIGPYDHFGTQTGGTPVLREYTVDPVALIDTREITFQWLDYVMKDSAKPALLQDKVNFEVMGTNTWKHAPSLEKMSDTVLRFYLSDKKSGVDYLLTPQLPAVKAGVPQEVDWTDRKSANGDYYPDPIVKDTLDRSTGVYFISEPLDKPMMVNGMFSGVLKAMINKKDMDVNVVLYEVMPDGRYFHLSYYLGRASYAADRGIRHLLTPGVTAEIPFSRTRLVSRQLRKGSRLLVVVDINKNPFAEINYGTGKAVSDETIADAGVPLQIKWGNDSYVDVPVAY</sequence>
<dbReference type="NCBIfam" id="TIGR00976">
    <property type="entry name" value="CocE_NonD"/>
    <property type="match status" value="1"/>
</dbReference>
<dbReference type="SUPFAM" id="SSF49785">
    <property type="entry name" value="Galactose-binding domain-like"/>
    <property type="match status" value="1"/>
</dbReference>
<dbReference type="InterPro" id="IPR000383">
    <property type="entry name" value="Xaa-Pro-like_dom"/>
</dbReference>
<feature type="chain" id="PRO_5045721320" evidence="2">
    <location>
        <begin position="21"/>
        <end position="752"/>
    </location>
</feature>
<dbReference type="Pfam" id="PF02129">
    <property type="entry name" value="Peptidase_S15"/>
    <property type="match status" value="1"/>
</dbReference>
<dbReference type="RefSeq" id="WP_264728308.1">
    <property type="nucleotide sequence ID" value="NZ_JAPDNR010000001.1"/>
</dbReference>
<dbReference type="Gene3D" id="1.10.3020.10">
    <property type="entry name" value="alpha-amino acid ester hydrolase ( Helical cap domain)"/>
    <property type="match status" value="1"/>
</dbReference>